<reference evidence="4" key="1">
    <citation type="journal article" date="2014" name="Science">
        <title>Ancient hybridizations among the ancestral genomes of bread wheat.</title>
        <authorList>
            <consortium name="International Wheat Genome Sequencing Consortium,"/>
            <person name="Marcussen T."/>
            <person name="Sandve S.R."/>
            <person name="Heier L."/>
            <person name="Spannagl M."/>
            <person name="Pfeifer M."/>
            <person name="Jakobsen K.S."/>
            <person name="Wulff B.B."/>
            <person name="Steuernagel B."/>
            <person name="Mayer K.F."/>
            <person name="Olsen O.A."/>
        </authorList>
    </citation>
    <scope>NUCLEOTIDE SEQUENCE [LARGE SCALE GENOMIC DNA]</scope>
    <source>
        <strain evidence="4">cv. AL8/78</strain>
    </source>
</reference>
<dbReference type="EnsemblPlants" id="AET5Gv20108100.13">
    <property type="protein sequence ID" value="AET5Gv20108100.13"/>
    <property type="gene ID" value="AET5Gv20108100"/>
</dbReference>
<feature type="transmembrane region" description="Helical" evidence="2">
    <location>
        <begin position="6"/>
        <end position="26"/>
    </location>
</feature>
<keyword evidence="2" id="KW-0472">Membrane</keyword>
<evidence type="ECO:0000256" key="2">
    <source>
        <dbReference type="SAM" id="Phobius"/>
    </source>
</evidence>
<dbReference type="AlphaFoldDB" id="A0A453JLD5"/>
<proteinExistence type="inferred from homology"/>
<dbReference type="GO" id="GO:0042910">
    <property type="term" value="F:xenobiotic transmembrane transporter activity"/>
    <property type="evidence" value="ECO:0007669"/>
    <property type="project" value="InterPro"/>
</dbReference>
<evidence type="ECO:0000313" key="3">
    <source>
        <dbReference type="EnsemblPlants" id="AET5Gv20108100.13"/>
    </source>
</evidence>
<keyword evidence="4" id="KW-1185">Reference proteome</keyword>
<reference evidence="3" key="4">
    <citation type="submission" date="2019-03" db="UniProtKB">
        <authorList>
            <consortium name="EnsemblPlants"/>
        </authorList>
    </citation>
    <scope>IDENTIFICATION</scope>
</reference>
<sequence length="269" mass="30005">ALLLQFVTAVAIAFFYWYSGPFLRLIGQAEDVAVAGQLYARGLVLQLLAFALFCPMQRFLQAQNIVNPVAYMVLAVLVFHILISWLAVFVLSFGLLGAALTLSFSWWVLVALTWAYIIWSPVCKETWTGLSMLAFRGLWGYAKLAFASAVMLALEVWYVQGFVLLTGFLPNSEIALDSLSICINYWNWDFQIMLGLSYAARSVQTTETYQDVDQFPLADQTFAHAVSASATSLALAIRRSQGCRSWWSSRRASPSAFSPRSSSWPSSTR</sequence>
<comment type="similarity">
    <text evidence="1">Belongs to the multi antimicrobial extrusion (MATE) (TC 2.A.66.1) family.</text>
</comment>
<feature type="transmembrane region" description="Helical" evidence="2">
    <location>
        <begin position="38"/>
        <end position="58"/>
    </location>
</feature>
<evidence type="ECO:0008006" key="5">
    <source>
        <dbReference type="Google" id="ProtNLM"/>
    </source>
</evidence>
<dbReference type="PANTHER" id="PTHR11206">
    <property type="entry name" value="MULTIDRUG RESISTANCE PROTEIN"/>
    <property type="match status" value="1"/>
</dbReference>
<dbReference type="Pfam" id="PF01554">
    <property type="entry name" value="MatE"/>
    <property type="match status" value="1"/>
</dbReference>
<accession>A0A453JLD5</accession>
<evidence type="ECO:0000313" key="4">
    <source>
        <dbReference type="Proteomes" id="UP000015105"/>
    </source>
</evidence>
<dbReference type="InterPro" id="IPR002528">
    <property type="entry name" value="MATE_fam"/>
</dbReference>
<dbReference type="Gramene" id="AET5Gv20108100.13">
    <property type="protein sequence ID" value="AET5Gv20108100.13"/>
    <property type="gene ID" value="AET5Gv20108100"/>
</dbReference>
<evidence type="ECO:0000256" key="1">
    <source>
        <dbReference type="ARBA" id="ARBA00010199"/>
    </source>
</evidence>
<protein>
    <recommendedName>
        <fullName evidence="5">Protein DETOXIFICATION</fullName>
    </recommendedName>
</protein>
<name>A0A453JLD5_AEGTS</name>
<reference evidence="4" key="2">
    <citation type="journal article" date="2017" name="Nat. Plants">
        <title>The Aegilops tauschii genome reveals multiple impacts of transposons.</title>
        <authorList>
            <person name="Zhao G."/>
            <person name="Zou C."/>
            <person name="Li K."/>
            <person name="Wang K."/>
            <person name="Li T."/>
            <person name="Gao L."/>
            <person name="Zhang X."/>
            <person name="Wang H."/>
            <person name="Yang Z."/>
            <person name="Liu X."/>
            <person name="Jiang W."/>
            <person name="Mao L."/>
            <person name="Kong X."/>
            <person name="Jiao Y."/>
            <person name="Jia J."/>
        </authorList>
    </citation>
    <scope>NUCLEOTIDE SEQUENCE [LARGE SCALE GENOMIC DNA]</scope>
    <source>
        <strain evidence="4">cv. AL8/78</strain>
    </source>
</reference>
<feature type="transmembrane region" description="Helical" evidence="2">
    <location>
        <begin position="98"/>
        <end position="119"/>
    </location>
</feature>
<feature type="transmembrane region" description="Helical" evidence="2">
    <location>
        <begin position="70"/>
        <end position="91"/>
    </location>
</feature>
<dbReference type="GO" id="GO:0015297">
    <property type="term" value="F:antiporter activity"/>
    <property type="evidence" value="ECO:0007669"/>
    <property type="project" value="InterPro"/>
</dbReference>
<reference evidence="3" key="3">
    <citation type="journal article" date="2017" name="Nature">
        <title>Genome sequence of the progenitor of the wheat D genome Aegilops tauschii.</title>
        <authorList>
            <person name="Luo M.C."/>
            <person name="Gu Y.Q."/>
            <person name="Puiu D."/>
            <person name="Wang H."/>
            <person name="Twardziok S.O."/>
            <person name="Deal K.R."/>
            <person name="Huo N."/>
            <person name="Zhu T."/>
            <person name="Wang L."/>
            <person name="Wang Y."/>
            <person name="McGuire P.E."/>
            <person name="Liu S."/>
            <person name="Long H."/>
            <person name="Ramasamy R.K."/>
            <person name="Rodriguez J.C."/>
            <person name="Van S.L."/>
            <person name="Yuan L."/>
            <person name="Wang Z."/>
            <person name="Xia Z."/>
            <person name="Xiao L."/>
            <person name="Anderson O.D."/>
            <person name="Ouyang S."/>
            <person name="Liang Y."/>
            <person name="Zimin A.V."/>
            <person name="Pertea G."/>
            <person name="Qi P."/>
            <person name="Bennetzen J.L."/>
            <person name="Dai X."/>
            <person name="Dawson M.W."/>
            <person name="Muller H.G."/>
            <person name="Kugler K."/>
            <person name="Rivarola-Duarte L."/>
            <person name="Spannagl M."/>
            <person name="Mayer K.F.X."/>
            <person name="Lu F.H."/>
            <person name="Bevan M.W."/>
            <person name="Leroy P."/>
            <person name="Li P."/>
            <person name="You F.M."/>
            <person name="Sun Q."/>
            <person name="Liu Z."/>
            <person name="Lyons E."/>
            <person name="Wicker T."/>
            <person name="Salzberg S.L."/>
            <person name="Devos K.M."/>
            <person name="Dvorak J."/>
        </authorList>
    </citation>
    <scope>NUCLEOTIDE SEQUENCE [LARGE SCALE GENOMIC DNA]</scope>
    <source>
        <strain evidence="3">cv. AL8/78</strain>
    </source>
</reference>
<keyword evidence="2" id="KW-1133">Transmembrane helix</keyword>
<dbReference type="GO" id="GO:0016020">
    <property type="term" value="C:membrane"/>
    <property type="evidence" value="ECO:0007669"/>
    <property type="project" value="InterPro"/>
</dbReference>
<feature type="transmembrane region" description="Helical" evidence="2">
    <location>
        <begin position="139"/>
        <end position="159"/>
    </location>
</feature>
<dbReference type="Proteomes" id="UP000015105">
    <property type="component" value="Chromosome 5D"/>
</dbReference>
<keyword evidence="2" id="KW-0812">Transmembrane</keyword>
<reference evidence="3" key="5">
    <citation type="journal article" date="2021" name="G3 (Bethesda)">
        <title>Aegilops tauschii genome assembly Aet v5.0 features greater sequence contiguity and improved annotation.</title>
        <authorList>
            <person name="Wang L."/>
            <person name="Zhu T."/>
            <person name="Rodriguez J.C."/>
            <person name="Deal K.R."/>
            <person name="Dubcovsky J."/>
            <person name="McGuire P.E."/>
            <person name="Lux T."/>
            <person name="Spannagl M."/>
            <person name="Mayer K.F.X."/>
            <person name="Baldrich P."/>
            <person name="Meyers B.C."/>
            <person name="Huo N."/>
            <person name="Gu Y.Q."/>
            <person name="Zhou H."/>
            <person name="Devos K.M."/>
            <person name="Bennetzen J.L."/>
            <person name="Unver T."/>
            <person name="Budak H."/>
            <person name="Gulick P.J."/>
            <person name="Galiba G."/>
            <person name="Kalapos B."/>
            <person name="Nelson D.R."/>
            <person name="Li P."/>
            <person name="You F.M."/>
            <person name="Luo M.C."/>
            <person name="Dvorak J."/>
        </authorList>
    </citation>
    <scope>NUCLEOTIDE SEQUENCE [LARGE SCALE GENOMIC DNA]</scope>
    <source>
        <strain evidence="3">cv. AL8/78</strain>
    </source>
</reference>
<organism evidence="3 4">
    <name type="scientific">Aegilops tauschii subsp. strangulata</name>
    <name type="common">Goatgrass</name>
    <dbReference type="NCBI Taxonomy" id="200361"/>
    <lineage>
        <taxon>Eukaryota</taxon>
        <taxon>Viridiplantae</taxon>
        <taxon>Streptophyta</taxon>
        <taxon>Embryophyta</taxon>
        <taxon>Tracheophyta</taxon>
        <taxon>Spermatophyta</taxon>
        <taxon>Magnoliopsida</taxon>
        <taxon>Liliopsida</taxon>
        <taxon>Poales</taxon>
        <taxon>Poaceae</taxon>
        <taxon>BOP clade</taxon>
        <taxon>Pooideae</taxon>
        <taxon>Triticodae</taxon>
        <taxon>Triticeae</taxon>
        <taxon>Triticinae</taxon>
        <taxon>Aegilops</taxon>
    </lineage>
</organism>